<gene>
    <name evidence="1" type="ORF">COCHEDRAFT_17913</name>
</gene>
<dbReference type="HOGENOM" id="CLU_1496052_0_0_1"/>
<keyword evidence="2" id="KW-1185">Reference proteome</keyword>
<name>M2UPQ7_COCH5</name>
<dbReference type="OrthoDB" id="5332870at2759"/>
<dbReference type="Proteomes" id="UP000016936">
    <property type="component" value="Unassembled WGS sequence"/>
</dbReference>
<accession>M2UPQ7</accession>
<evidence type="ECO:0000313" key="2">
    <source>
        <dbReference type="Proteomes" id="UP000016936"/>
    </source>
</evidence>
<protein>
    <submittedName>
        <fullName evidence="1">Uncharacterized protein</fullName>
    </submittedName>
</protein>
<proteinExistence type="predicted"/>
<organism evidence="1 2">
    <name type="scientific">Cochliobolus heterostrophus (strain C5 / ATCC 48332 / race O)</name>
    <name type="common">Southern corn leaf blight fungus</name>
    <name type="synonym">Bipolaris maydis</name>
    <dbReference type="NCBI Taxonomy" id="701091"/>
    <lineage>
        <taxon>Eukaryota</taxon>
        <taxon>Fungi</taxon>
        <taxon>Dikarya</taxon>
        <taxon>Ascomycota</taxon>
        <taxon>Pezizomycotina</taxon>
        <taxon>Dothideomycetes</taxon>
        <taxon>Pleosporomycetidae</taxon>
        <taxon>Pleosporales</taxon>
        <taxon>Pleosporineae</taxon>
        <taxon>Pleosporaceae</taxon>
        <taxon>Bipolaris</taxon>
    </lineage>
</organism>
<reference evidence="2" key="2">
    <citation type="journal article" date="2013" name="PLoS Genet.">
        <title>Comparative genome structure, secondary metabolite, and effector coding capacity across Cochliobolus pathogens.</title>
        <authorList>
            <person name="Condon B.J."/>
            <person name="Leng Y."/>
            <person name="Wu D."/>
            <person name="Bushley K.E."/>
            <person name="Ohm R.A."/>
            <person name="Otillar R."/>
            <person name="Martin J."/>
            <person name="Schackwitz W."/>
            <person name="Grimwood J."/>
            <person name="MohdZainudin N."/>
            <person name="Xue C."/>
            <person name="Wang R."/>
            <person name="Manning V.A."/>
            <person name="Dhillon B."/>
            <person name="Tu Z.J."/>
            <person name="Steffenson B.J."/>
            <person name="Salamov A."/>
            <person name="Sun H."/>
            <person name="Lowry S."/>
            <person name="LaButti K."/>
            <person name="Han J."/>
            <person name="Copeland A."/>
            <person name="Lindquist E."/>
            <person name="Barry K."/>
            <person name="Schmutz J."/>
            <person name="Baker S.E."/>
            <person name="Ciuffetti L.M."/>
            <person name="Grigoriev I.V."/>
            <person name="Zhong S."/>
            <person name="Turgeon B.G."/>
        </authorList>
    </citation>
    <scope>NUCLEOTIDE SEQUENCE [LARGE SCALE GENOMIC DNA]</scope>
    <source>
        <strain evidence="2">C5 / ATCC 48332 / race O</strain>
    </source>
</reference>
<reference evidence="1 2" key="1">
    <citation type="journal article" date="2012" name="PLoS Pathog.">
        <title>Diverse lifestyles and strategies of plant pathogenesis encoded in the genomes of eighteen Dothideomycetes fungi.</title>
        <authorList>
            <person name="Ohm R.A."/>
            <person name="Feau N."/>
            <person name="Henrissat B."/>
            <person name="Schoch C.L."/>
            <person name="Horwitz B.A."/>
            <person name="Barry K.W."/>
            <person name="Condon B.J."/>
            <person name="Copeland A.C."/>
            <person name="Dhillon B."/>
            <person name="Glaser F."/>
            <person name="Hesse C.N."/>
            <person name="Kosti I."/>
            <person name="LaButti K."/>
            <person name="Lindquist E.A."/>
            <person name="Lucas S."/>
            <person name="Salamov A.A."/>
            <person name="Bradshaw R.E."/>
            <person name="Ciuffetti L."/>
            <person name="Hamelin R.C."/>
            <person name="Kema G.H.J."/>
            <person name="Lawrence C."/>
            <person name="Scott J.A."/>
            <person name="Spatafora J.W."/>
            <person name="Turgeon B.G."/>
            <person name="de Wit P.J.G.M."/>
            <person name="Zhong S."/>
            <person name="Goodwin S.B."/>
            <person name="Grigoriev I.V."/>
        </authorList>
    </citation>
    <scope>NUCLEOTIDE SEQUENCE [LARGE SCALE GENOMIC DNA]</scope>
    <source>
        <strain evidence="2">C5 / ATCC 48332 / race O</strain>
    </source>
</reference>
<dbReference type="EMBL" id="KB445578">
    <property type="protein sequence ID" value="EMD89898.1"/>
    <property type="molecule type" value="Genomic_DNA"/>
</dbReference>
<sequence>MPDGAPTADLGAQLNAELTSIIKCPYPPSLSPLSHLLARADLPTIRASIHHRSPCALAALAKIVRDALPLTAYTLPVLHRLCHAPEFRDQLLIRYPGLLNGLLEKAVSSKQDFNDSFLLHVFDKASQNPSSDALKSVYRMLNGACPHLYRLLPSAARRRFDTELCRILQNNPPSSSTTTK</sequence>
<dbReference type="AlphaFoldDB" id="M2UPQ7"/>
<evidence type="ECO:0000313" key="1">
    <source>
        <dbReference type="EMBL" id="EMD89898.1"/>
    </source>
</evidence>